<evidence type="ECO:0000256" key="1">
    <source>
        <dbReference type="SAM" id="MobiDB-lite"/>
    </source>
</evidence>
<keyword evidence="4" id="KW-1185">Reference proteome</keyword>
<feature type="transmembrane region" description="Helical" evidence="2">
    <location>
        <begin position="26"/>
        <end position="54"/>
    </location>
</feature>
<protein>
    <submittedName>
        <fullName evidence="3">Uncharacterized protein</fullName>
    </submittedName>
</protein>
<feature type="transmembrane region" description="Helical" evidence="2">
    <location>
        <begin position="148"/>
        <end position="167"/>
    </location>
</feature>
<evidence type="ECO:0000313" key="4">
    <source>
        <dbReference type="Proteomes" id="UP001165306"/>
    </source>
</evidence>
<keyword evidence="2" id="KW-0812">Transmembrane</keyword>
<dbReference type="EMBL" id="JAMSLR010000001">
    <property type="protein sequence ID" value="MCM8747591.1"/>
    <property type="molecule type" value="Genomic_DNA"/>
</dbReference>
<gene>
    <name evidence="3" type="ORF">NET02_00365</name>
</gene>
<organism evidence="3 4">
    <name type="scientific">Thermalbibacter longus</name>
    <dbReference type="NCBI Taxonomy" id="2951981"/>
    <lineage>
        <taxon>Bacteria</taxon>
        <taxon>Pseudomonadati</taxon>
        <taxon>Thermomicrobiota</taxon>
        <taxon>Thermomicrobia</taxon>
        <taxon>Thermomicrobiales</taxon>
        <taxon>Thermomicrobiaceae</taxon>
        <taxon>Thermalbibacter</taxon>
    </lineage>
</organism>
<feature type="compositionally biased region" description="Gly residues" evidence="1">
    <location>
        <begin position="390"/>
        <end position="401"/>
    </location>
</feature>
<sequence>MSTPHRDPFDLHRAIYEMRWQLGTELLLRILLYAVGAGLIAAALTHAVAGVLVLDLPPAITIGALLLPLLAGLAITALCWPSAMQAARVVDRRFGLHERLSTAVELTQQPESLARARLALLQVRDAARAAEEVRRSWPPLVDRVRRELLISGGSALLAFALLLLPRLGLVELAALLPWTQPAQPGLAEPGMVAPELDVIEQPVGTLPESQMGELHTIDPAAAQAAEHAAAQRQALDRLAQALAEVSVGQAAAQAIQQGEYQTAAAELSQLAENVDQLSPEAKERLAAALHEAAQDPSSQQSRLAELEQRASEALTGADYEAQRRALEELAEEIARLGQSATDAAGDPPDELSEQLPTAGGTETAGNPGSMEGASGAGGERWQDGRATAGGTEGGSGTGNSGQAGSSLGPQPGGIEQGQQAGGEQAGGGGERPAMSLDHATPRLETSGMPVEVPAQLTLGSGESLPVGENAQPALSVNSPVAAVAGVGGDAPEVMPLPPEQNLVPGDRRRLIQEYFDGEGHESSP</sequence>
<dbReference type="Proteomes" id="UP001165306">
    <property type="component" value="Unassembled WGS sequence"/>
</dbReference>
<name>A0AA41WDR7_9BACT</name>
<dbReference type="AlphaFoldDB" id="A0AA41WDR7"/>
<feature type="region of interest" description="Disordered" evidence="1">
    <location>
        <begin position="339"/>
        <end position="471"/>
    </location>
</feature>
<evidence type="ECO:0000256" key="2">
    <source>
        <dbReference type="SAM" id="Phobius"/>
    </source>
</evidence>
<dbReference type="RefSeq" id="WP_284055376.1">
    <property type="nucleotide sequence ID" value="NZ_JAMSLR010000001.1"/>
</dbReference>
<reference evidence="3" key="1">
    <citation type="submission" date="2022-06" db="EMBL/GenBank/DDBJ databases">
        <title>CFH 74404 Thermomicrobiaceae sp.</title>
        <authorList>
            <person name="Ming H."/>
            <person name="Li W.-J."/>
            <person name="Zhao Z."/>
        </authorList>
    </citation>
    <scope>NUCLEOTIDE SEQUENCE</scope>
    <source>
        <strain evidence="3">CFH 74404</strain>
    </source>
</reference>
<comment type="caution">
    <text evidence="3">The sequence shown here is derived from an EMBL/GenBank/DDBJ whole genome shotgun (WGS) entry which is preliminary data.</text>
</comment>
<accession>A0AA41WDR7</accession>
<feature type="region of interest" description="Disordered" evidence="1">
    <location>
        <begin position="486"/>
        <end position="507"/>
    </location>
</feature>
<keyword evidence="2" id="KW-0472">Membrane</keyword>
<proteinExistence type="predicted"/>
<keyword evidence="2" id="KW-1133">Transmembrane helix</keyword>
<feature type="region of interest" description="Disordered" evidence="1">
    <location>
        <begin position="289"/>
        <end position="309"/>
    </location>
</feature>
<evidence type="ECO:0000313" key="3">
    <source>
        <dbReference type="EMBL" id="MCM8747591.1"/>
    </source>
</evidence>
<feature type="compositionally biased region" description="Gly residues" evidence="1">
    <location>
        <begin position="410"/>
        <end position="430"/>
    </location>
</feature>
<feature type="transmembrane region" description="Helical" evidence="2">
    <location>
        <begin position="60"/>
        <end position="83"/>
    </location>
</feature>